<feature type="coiled-coil region" evidence="1">
    <location>
        <begin position="224"/>
        <end position="254"/>
    </location>
</feature>
<organism evidence="2 3">
    <name type="scientific">Mycena belliarum</name>
    <dbReference type="NCBI Taxonomy" id="1033014"/>
    <lineage>
        <taxon>Eukaryota</taxon>
        <taxon>Fungi</taxon>
        <taxon>Dikarya</taxon>
        <taxon>Basidiomycota</taxon>
        <taxon>Agaricomycotina</taxon>
        <taxon>Agaricomycetes</taxon>
        <taxon>Agaricomycetidae</taxon>
        <taxon>Agaricales</taxon>
        <taxon>Marasmiineae</taxon>
        <taxon>Mycenaceae</taxon>
        <taxon>Mycena</taxon>
    </lineage>
</organism>
<accession>A0AAD6XL43</accession>
<gene>
    <name evidence="2" type="ORF">B0H15DRAFT_914946</name>
</gene>
<dbReference type="Proteomes" id="UP001222325">
    <property type="component" value="Unassembled WGS sequence"/>
</dbReference>
<sequence length="301" mass="33843">MTELRATIFIDILNALLSRAHSSTDSRKSIDAIRHALMTCSLVISSCGEAISRENETAPVIFRLGGGLTEIDIRRFCPLFTLKLDSPTQNLILDELESALASTSDFINCLDQSDSGDPTSRDPLHDIQKQLDRIAVMEVAVDHAYDRVERLSREIDALHPRLQQRLAFAVKKFPQDIAARNSANNDLLAMTIEASLVKVSLIRAQAQNSVYDYRRPKAPDLHMKSALSAAFAKLKEDERKMEDEEGRLDRDLAEYQTLLDMVDGGRSSGFRQIVTDCAAVDRETEECRRDLRRLGWTGDDY</sequence>
<evidence type="ECO:0000256" key="1">
    <source>
        <dbReference type="SAM" id="Coils"/>
    </source>
</evidence>
<dbReference type="EMBL" id="JARJCN010000070">
    <property type="protein sequence ID" value="KAJ7077818.1"/>
    <property type="molecule type" value="Genomic_DNA"/>
</dbReference>
<comment type="caution">
    <text evidence="2">The sequence shown here is derived from an EMBL/GenBank/DDBJ whole genome shotgun (WGS) entry which is preliminary data.</text>
</comment>
<keyword evidence="1" id="KW-0175">Coiled coil</keyword>
<reference evidence="2" key="1">
    <citation type="submission" date="2023-03" db="EMBL/GenBank/DDBJ databases">
        <title>Massive genome expansion in bonnet fungi (Mycena s.s.) driven by repeated elements and novel gene families across ecological guilds.</title>
        <authorList>
            <consortium name="Lawrence Berkeley National Laboratory"/>
            <person name="Harder C.B."/>
            <person name="Miyauchi S."/>
            <person name="Viragh M."/>
            <person name="Kuo A."/>
            <person name="Thoen E."/>
            <person name="Andreopoulos B."/>
            <person name="Lu D."/>
            <person name="Skrede I."/>
            <person name="Drula E."/>
            <person name="Henrissat B."/>
            <person name="Morin E."/>
            <person name="Kohler A."/>
            <person name="Barry K."/>
            <person name="LaButti K."/>
            <person name="Morin E."/>
            <person name="Salamov A."/>
            <person name="Lipzen A."/>
            <person name="Mereny Z."/>
            <person name="Hegedus B."/>
            <person name="Baldrian P."/>
            <person name="Stursova M."/>
            <person name="Weitz H."/>
            <person name="Taylor A."/>
            <person name="Grigoriev I.V."/>
            <person name="Nagy L.G."/>
            <person name="Martin F."/>
            <person name="Kauserud H."/>
        </authorList>
    </citation>
    <scope>NUCLEOTIDE SEQUENCE</scope>
    <source>
        <strain evidence="2">CBHHK173m</strain>
    </source>
</reference>
<protein>
    <submittedName>
        <fullName evidence="2">Uncharacterized protein</fullName>
    </submittedName>
</protein>
<proteinExistence type="predicted"/>
<keyword evidence="3" id="KW-1185">Reference proteome</keyword>
<name>A0AAD6XL43_9AGAR</name>
<evidence type="ECO:0000313" key="2">
    <source>
        <dbReference type="EMBL" id="KAJ7077818.1"/>
    </source>
</evidence>
<evidence type="ECO:0000313" key="3">
    <source>
        <dbReference type="Proteomes" id="UP001222325"/>
    </source>
</evidence>
<dbReference type="AlphaFoldDB" id="A0AAD6XL43"/>